<dbReference type="PIRSF" id="PIRSF026166">
    <property type="entry name" value="UCP026166"/>
    <property type="match status" value="1"/>
</dbReference>
<proteinExistence type="predicted"/>
<dbReference type="EMBL" id="JBHRTN010000007">
    <property type="protein sequence ID" value="MFC3124620.1"/>
    <property type="molecule type" value="Genomic_DNA"/>
</dbReference>
<feature type="transmembrane region" description="Helical" evidence="1">
    <location>
        <begin position="207"/>
        <end position="227"/>
    </location>
</feature>
<feature type="transmembrane region" description="Helical" evidence="1">
    <location>
        <begin position="133"/>
        <end position="156"/>
    </location>
</feature>
<comment type="caution">
    <text evidence="2">The sequence shown here is derived from an EMBL/GenBank/DDBJ whole genome shotgun (WGS) entry which is preliminary data.</text>
</comment>
<feature type="transmembrane region" description="Helical" evidence="1">
    <location>
        <begin position="267"/>
        <end position="289"/>
    </location>
</feature>
<gene>
    <name evidence="2" type="ORF">ACFOD4_06050</name>
</gene>
<dbReference type="InterPro" id="IPR016833">
    <property type="entry name" value="Put_Na-Bile_cotransptr"/>
</dbReference>
<evidence type="ECO:0000313" key="2">
    <source>
        <dbReference type="EMBL" id="MFC3124620.1"/>
    </source>
</evidence>
<evidence type="ECO:0000313" key="3">
    <source>
        <dbReference type="Proteomes" id="UP001595593"/>
    </source>
</evidence>
<dbReference type="Proteomes" id="UP001595593">
    <property type="component" value="Unassembled WGS sequence"/>
</dbReference>
<name>A0ABV7FWS7_9PROT</name>
<evidence type="ECO:0000256" key="1">
    <source>
        <dbReference type="SAM" id="Phobius"/>
    </source>
</evidence>
<feature type="transmembrane region" description="Helical" evidence="1">
    <location>
        <begin position="176"/>
        <end position="195"/>
    </location>
</feature>
<keyword evidence="1" id="KW-0812">Transmembrane</keyword>
<dbReference type="Gene3D" id="1.20.1530.20">
    <property type="match status" value="1"/>
</dbReference>
<dbReference type="Pfam" id="PF13593">
    <property type="entry name" value="SBF_like"/>
    <property type="match status" value="1"/>
</dbReference>
<feature type="transmembrane region" description="Helical" evidence="1">
    <location>
        <begin position="233"/>
        <end position="255"/>
    </location>
</feature>
<feature type="transmembrane region" description="Helical" evidence="1">
    <location>
        <begin position="70"/>
        <end position="94"/>
    </location>
</feature>
<keyword evidence="1" id="KW-1133">Transmembrane helix</keyword>
<organism evidence="2 3">
    <name type="scientific">Teichococcus globiformis</name>
    <dbReference type="NCBI Taxonomy" id="2307229"/>
    <lineage>
        <taxon>Bacteria</taxon>
        <taxon>Pseudomonadati</taxon>
        <taxon>Pseudomonadota</taxon>
        <taxon>Alphaproteobacteria</taxon>
        <taxon>Acetobacterales</taxon>
        <taxon>Roseomonadaceae</taxon>
        <taxon>Roseomonas</taxon>
    </lineage>
</organism>
<feature type="transmembrane region" description="Helical" evidence="1">
    <location>
        <begin position="41"/>
        <end position="58"/>
    </location>
</feature>
<sequence length="340" mass="35586">MSCLLARLPIDRFLMLLIATVALAALWPANGAGALWTDRMATAAVALLFFLYGMRLAPRNMLQGLLHWRLQGLVFAATYLLFPAIGLGVMWAAAPYLPPSLALGILFICVLPSTVQSSIAFTSIAGGNVPAALCAATLSNLAGMVITPALVALLLVAGGNGGGFSFDALRDIALHLLLPFALGQAVRPFVGGFVARHKAITGVMDRGSILIVVYGAFSEGMVTGIWSQMDAGTILLVVLLDAVLLALVMLGTWAAARAAGLARADEVVAVFCGSKKSLASGIPMANILFPGQVLGMIVLPLMLFHQIQLFVCATLARRYAMRSASAPAMAERREPLQAAG</sequence>
<keyword evidence="3" id="KW-1185">Reference proteome</keyword>
<dbReference type="RefSeq" id="WP_379595038.1">
    <property type="nucleotide sequence ID" value="NZ_JBHRTN010000007.1"/>
</dbReference>
<protein>
    <submittedName>
        <fullName evidence="2">Bile acid:sodium symporter family protein</fullName>
    </submittedName>
</protein>
<accession>A0ABV7FWS7</accession>
<dbReference type="InterPro" id="IPR038770">
    <property type="entry name" value="Na+/solute_symporter_sf"/>
</dbReference>
<dbReference type="PANTHER" id="PTHR18640">
    <property type="entry name" value="SOLUTE CARRIER FAMILY 10 MEMBER 7"/>
    <property type="match status" value="1"/>
</dbReference>
<reference evidence="3" key="1">
    <citation type="journal article" date="2019" name="Int. J. Syst. Evol. Microbiol.">
        <title>The Global Catalogue of Microorganisms (GCM) 10K type strain sequencing project: providing services to taxonomists for standard genome sequencing and annotation.</title>
        <authorList>
            <consortium name="The Broad Institute Genomics Platform"/>
            <consortium name="The Broad Institute Genome Sequencing Center for Infectious Disease"/>
            <person name="Wu L."/>
            <person name="Ma J."/>
        </authorList>
    </citation>
    <scope>NUCLEOTIDE SEQUENCE [LARGE SCALE GENOMIC DNA]</scope>
    <source>
        <strain evidence="3">KCTC 52094</strain>
    </source>
</reference>
<keyword evidence="1" id="KW-0472">Membrane</keyword>
<feature type="transmembrane region" description="Helical" evidence="1">
    <location>
        <begin position="100"/>
        <end position="121"/>
    </location>
</feature>
<dbReference type="PANTHER" id="PTHR18640:SF5">
    <property type="entry name" value="SODIUM_BILE ACID COTRANSPORTER 7"/>
    <property type="match status" value="1"/>
</dbReference>